<comment type="catalytic activity">
    <reaction evidence="4">
        <text>N-terminal L-lysyl-[protein] + L-leucyl-tRNA(Leu) = N-terminal L-leucyl-L-lysyl-[protein] + tRNA(Leu) + H(+)</text>
        <dbReference type="Rhea" id="RHEA:12340"/>
        <dbReference type="Rhea" id="RHEA-COMP:9613"/>
        <dbReference type="Rhea" id="RHEA-COMP:9622"/>
        <dbReference type="Rhea" id="RHEA-COMP:12670"/>
        <dbReference type="Rhea" id="RHEA-COMP:12671"/>
        <dbReference type="ChEBI" id="CHEBI:15378"/>
        <dbReference type="ChEBI" id="CHEBI:65249"/>
        <dbReference type="ChEBI" id="CHEBI:78442"/>
        <dbReference type="ChEBI" id="CHEBI:78494"/>
        <dbReference type="ChEBI" id="CHEBI:133043"/>
        <dbReference type="EC" id="2.3.2.6"/>
    </reaction>
</comment>
<dbReference type="SUPFAM" id="SSF55729">
    <property type="entry name" value="Acyl-CoA N-acyltransferases (Nat)"/>
    <property type="match status" value="1"/>
</dbReference>
<evidence type="ECO:0000313" key="6">
    <source>
        <dbReference type="Proteomes" id="UP001440612"/>
    </source>
</evidence>
<evidence type="ECO:0000256" key="1">
    <source>
        <dbReference type="ARBA" id="ARBA00022490"/>
    </source>
</evidence>
<keyword evidence="3 4" id="KW-0012">Acyltransferase</keyword>
<dbReference type="NCBIfam" id="TIGR00667">
    <property type="entry name" value="aat"/>
    <property type="match status" value="1"/>
</dbReference>
<dbReference type="PANTHER" id="PTHR30098:SF2">
    <property type="entry name" value="LEUCYL_PHENYLALANYL-TRNA--PROTEIN TRANSFERASE"/>
    <property type="match status" value="1"/>
</dbReference>
<sequence>MKDTDPPLTPQLLLQAYRVGVFPMSEGRNDPEVFWVDPKRRGIFPLDGFHISRSLARTMRRTKFTVSFDRAFRDVMQNCADRDETWINDTIIDLYAALFQSGHAHSIEIWDGEKMVGGVYGVSIGGAFFGESMFSKATDASKIALAYLIDRLRSGGYQLFDTQFLTPHLASLGAVEIPRRVFQEKLAAALDTAAYFNAAGRHIPHAQDVIQRSAQIS</sequence>
<name>A0ABZ2V520_9RHOB</name>
<gene>
    <name evidence="4 5" type="primary">aat</name>
    <name evidence="5" type="ORF">AABB29_16135</name>
</gene>
<evidence type="ECO:0000313" key="5">
    <source>
        <dbReference type="EMBL" id="WZC48373.1"/>
    </source>
</evidence>
<dbReference type="Gene3D" id="3.40.630.70">
    <property type="entry name" value="Leucyl/phenylalanyl-tRNA-protein transferase, C-terminal domain"/>
    <property type="match status" value="1"/>
</dbReference>
<comment type="function">
    <text evidence="4">Functions in the N-end rule pathway of protein degradation where it conjugates Leu, Phe and, less efficiently, Met from aminoacyl-tRNAs to the N-termini of proteins containing an N-terminal arginine or lysine.</text>
</comment>
<dbReference type="RefSeq" id="WP_341366489.1">
    <property type="nucleotide sequence ID" value="NZ_CP150951.2"/>
</dbReference>
<dbReference type="InterPro" id="IPR042203">
    <property type="entry name" value="Leu/Phe-tRNA_Trfase_C"/>
</dbReference>
<dbReference type="InterPro" id="IPR004616">
    <property type="entry name" value="Leu/Phe-tRNA_Trfase"/>
</dbReference>
<comment type="catalytic activity">
    <reaction evidence="4">
        <text>L-phenylalanyl-tRNA(Phe) + an N-terminal L-alpha-aminoacyl-[protein] = an N-terminal L-phenylalanyl-L-alpha-aminoacyl-[protein] + tRNA(Phe)</text>
        <dbReference type="Rhea" id="RHEA:43632"/>
        <dbReference type="Rhea" id="RHEA-COMP:9668"/>
        <dbReference type="Rhea" id="RHEA-COMP:9699"/>
        <dbReference type="Rhea" id="RHEA-COMP:10636"/>
        <dbReference type="Rhea" id="RHEA-COMP:10637"/>
        <dbReference type="ChEBI" id="CHEBI:78442"/>
        <dbReference type="ChEBI" id="CHEBI:78531"/>
        <dbReference type="ChEBI" id="CHEBI:78597"/>
        <dbReference type="ChEBI" id="CHEBI:83561"/>
        <dbReference type="EC" id="2.3.2.6"/>
    </reaction>
</comment>
<evidence type="ECO:0000256" key="4">
    <source>
        <dbReference type="HAMAP-Rule" id="MF_00688"/>
    </source>
</evidence>
<comment type="subcellular location">
    <subcellularLocation>
        <location evidence="4">Cytoplasm</location>
    </subcellularLocation>
</comment>
<evidence type="ECO:0000256" key="3">
    <source>
        <dbReference type="ARBA" id="ARBA00023315"/>
    </source>
</evidence>
<dbReference type="EMBL" id="CP150951">
    <property type="protein sequence ID" value="WZC48373.1"/>
    <property type="molecule type" value="Genomic_DNA"/>
</dbReference>
<organism evidence="5 6">
    <name type="scientific">Yoonia phaeophyticola</name>
    <dbReference type="NCBI Taxonomy" id="3137369"/>
    <lineage>
        <taxon>Bacteria</taxon>
        <taxon>Pseudomonadati</taxon>
        <taxon>Pseudomonadota</taxon>
        <taxon>Alphaproteobacteria</taxon>
        <taxon>Rhodobacterales</taxon>
        <taxon>Paracoccaceae</taxon>
        <taxon>Yoonia</taxon>
    </lineage>
</organism>
<evidence type="ECO:0000256" key="2">
    <source>
        <dbReference type="ARBA" id="ARBA00022679"/>
    </source>
</evidence>
<keyword evidence="1 4" id="KW-0963">Cytoplasm</keyword>
<dbReference type="Pfam" id="PF03588">
    <property type="entry name" value="Leu_Phe_trans"/>
    <property type="match status" value="1"/>
</dbReference>
<keyword evidence="2 4" id="KW-0808">Transferase</keyword>
<protein>
    <recommendedName>
        <fullName evidence="4">Leucyl/phenylalanyl-tRNA--protein transferase</fullName>
        <ecNumber evidence="4">2.3.2.6</ecNumber>
    </recommendedName>
    <alternativeName>
        <fullName evidence="4">L/F-transferase</fullName>
    </alternativeName>
    <alternativeName>
        <fullName evidence="4">Leucyltransferase</fullName>
    </alternativeName>
    <alternativeName>
        <fullName evidence="4">Phenyalanyltransferase</fullName>
    </alternativeName>
</protein>
<proteinExistence type="inferred from homology"/>
<dbReference type="PANTHER" id="PTHR30098">
    <property type="entry name" value="LEUCYL/PHENYLALANYL-TRNA--PROTEIN TRANSFERASE"/>
    <property type="match status" value="1"/>
</dbReference>
<dbReference type="GO" id="GO:0008914">
    <property type="term" value="F:leucyl-tRNA--protein transferase activity"/>
    <property type="evidence" value="ECO:0007669"/>
    <property type="project" value="UniProtKB-EC"/>
</dbReference>
<comment type="catalytic activity">
    <reaction evidence="4">
        <text>N-terminal L-arginyl-[protein] + L-leucyl-tRNA(Leu) = N-terminal L-leucyl-L-arginyl-[protein] + tRNA(Leu) + H(+)</text>
        <dbReference type="Rhea" id="RHEA:50416"/>
        <dbReference type="Rhea" id="RHEA-COMP:9613"/>
        <dbReference type="Rhea" id="RHEA-COMP:9622"/>
        <dbReference type="Rhea" id="RHEA-COMP:12672"/>
        <dbReference type="Rhea" id="RHEA-COMP:12673"/>
        <dbReference type="ChEBI" id="CHEBI:15378"/>
        <dbReference type="ChEBI" id="CHEBI:64719"/>
        <dbReference type="ChEBI" id="CHEBI:78442"/>
        <dbReference type="ChEBI" id="CHEBI:78494"/>
        <dbReference type="ChEBI" id="CHEBI:133044"/>
        <dbReference type="EC" id="2.3.2.6"/>
    </reaction>
</comment>
<comment type="similarity">
    <text evidence="4">Belongs to the L/F-transferase family.</text>
</comment>
<dbReference type="EC" id="2.3.2.6" evidence="4"/>
<dbReference type="InterPro" id="IPR016181">
    <property type="entry name" value="Acyl_CoA_acyltransferase"/>
</dbReference>
<keyword evidence="6" id="KW-1185">Reference proteome</keyword>
<dbReference type="Proteomes" id="UP001440612">
    <property type="component" value="Chromosome"/>
</dbReference>
<dbReference type="HAMAP" id="MF_00688">
    <property type="entry name" value="Leu_Phe_trans"/>
    <property type="match status" value="1"/>
</dbReference>
<reference evidence="6" key="1">
    <citation type="submission" date="2024-04" db="EMBL/GenBank/DDBJ databases">
        <title>Phylogenomic analyses of a clade within the roseobacter group suggest taxonomic reassignments of species of the genera Aestuariivita, Citreicella, Loktanella, Nautella, Pelagibaca, Ruegeria, Thalassobius, Thiobacimonas and Tropicibacter, and the proposal o.</title>
        <authorList>
            <person name="Jeon C.O."/>
        </authorList>
    </citation>
    <scope>NUCLEOTIDE SEQUENCE [LARGE SCALE GENOMIC DNA]</scope>
    <source>
        <strain evidence="6">BS5-3</strain>
    </source>
</reference>
<accession>A0ABZ2V520</accession>